<gene>
    <name evidence="2" type="ORF">EVAR_96537_1</name>
</gene>
<protein>
    <submittedName>
        <fullName evidence="2">Uncharacterized protein</fullName>
    </submittedName>
</protein>
<reference evidence="2 3" key="1">
    <citation type="journal article" date="2019" name="Commun. Biol.">
        <title>The bagworm genome reveals a unique fibroin gene that provides high tensile strength.</title>
        <authorList>
            <person name="Kono N."/>
            <person name="Nakamura H."/>
            <person name="Ohtoshi R."/>
            <person name="Tomita M."/>
            <person name="Numata K."/>
            <person name="Arakawa K."/>
        </authorList>
    </citation>
    <scope>NUCLEOTIDE SEQUENCE [LARGE SCALE GENOMIC DNA]</scope>
</reference>
<name>A0A4C1WFQ4_EUMVA</name>
<dbReference type="Proteomes" id="UP000299102">
    <property type="component" value="Unassembled WGS sequence"/>
</dbReference>
<dbReference type="AlphaFoldDB" id="A0A4C1WFQ4"/>
<organism evidence="2 3">
    <name type="scientific">Eumeta variegata</name>
    <name type="common">Bagworm moth</name>
    <name type="synonym">Eumeta japonica</name>
    <dbReference type="NCBI Taxonomy" id="151549"/>
    <lineage>
        <taxon>Eukaryota</taxon>
        <taxon>Metazoa</taxon>
        <taxon>Ecdysozoa</taxon>
        <taxon>Arthropoda</taxon>
        <taxon>Hexapoda</taxon>
        <taxon>Insecta</taxon>
        <taxon>Pterygota</taxon>
        <taxon>Neoptera</taxon>
        <taxon>Endopterygota</taxon>
        <taxon>Lepidoptera</taxon>
        <taxon>Glossata</taxon>
        <taxon>Ditrysia</taxon>
        <taxon>Tineoidea</taxon>
        <taxon>Psychidae</taxon>
        <taxon>Oiketicinae</taxon>
        <taxon>Eumeta</taxon>
    </lineage>
</organism>
<keyword evidence="3" id="KW-1185">Reference proteome</keyword>
<proteinExistence type="predicted"/>
<dbReference type="EMBL" id="BGZK01000540">
    <property type="protein sequence ID" value="GBP49229.1"/>
    <property type="molecule type" value="Genomic_DNA"/>
</dbReference>
<evidence type="ECO:0000313" key="3">
    <source>
        <dbReference type="Proteomes" id="UP000299102"/>
    </source>
</evidence>
<accession>A0A4C1WFQ4</accession>
<comment type="caution">
    <text evidence="2">The sequence shown here is derived from an EMBL/GenBank/DDBJ whole genome shotgun (WGS) entry which is preliminary data.</text>
</comment>
<evidence type="ECO:0000313" key="2">
    <source>
        <dbReference type="EMBL" id="GBP49229.1"/>
    </source>
</evidence>
<evidence type="ECO:0000256" key="1">
    <source>
        <dbReference type="SAM" id="MobiDB-lite"/>
    </source>
</evidence>
<sequence>MRSSSRSQWQTIYACKTREITKIAIGIWSMNLRERSLGAETVRGLGVQTVRLTGVYHRGERKRGITVTARCTLRGIKHARSPTLRKAGRRNTAHSNTKLNRWSRRLDRRRPIATARQPDLTL</sequence>
<feature type="region of interest" description="Disordered" evidence="1">
    <location>
        <begin position="81"/>
        <end position="110"/>
    </location>
</feature>